<comment type="similarity">
    <text evidence="1 8">Belongs to the SELO family.</text>
</comment>
<gene>
    <name evidence="8" type="primary">ydiU</name>
    <name evidence="8" type="synonym">selO</name>
    <name evidence="9" type="ordered locus">Sama_2755</name>
</gene>
<evidence type="ECO:0000256" key="2">
    <source>
        <dbReference type="ARBA" id="ARBA00022679"/>
    </source>
</evidence>
<comment type="catalytic activity">
    <reaction evidence="8">
        <text>L-seryl-[protein] + UTP = O-(5'-uridylyl)-L-seryl-[protein] + diphosphate</text>
        <dbReference type="Rhea" id="RHEA:64604"/>
        <dbReference type="Rhea" id="RHEA-COMP:9863"/>
        <dbReference type="Rhea" id="RHEA-COMP:16635"/>
        <dbReference type="ChEBI" id="CHEBI:29999"/>
        <dbReference type="ChEBI" id="CHEBI:33019"/>
        <dbReference type="ChEBI" id="CHEBI:46398"/>
        <dbReference type="ChEBI" id="CHEBI:156051"/>
    </reaction>
</comment>
<keyword evidence="6 8" id="KW-0067">ATP-binding</keyword>
<comment type="catalytic activity">
    <reaction evidence="8">
        <text>L-threonyl-[protein] + ATP = 3-O-(5'-adenylyl)-L-threonyl-[protein] + diphosphate</text>
        <dbReference type="Rhea" id="RHEA:54292"/>
        <dbReference type="Rhea" id="RHEA-COMP:11060"/>
        <dbReference type="Rhea" id="RHEA-COMP:13847"/>
        <dbReference type="ChEBI" id="CHEBI:30013"/>
        <dbReference type="ChEBI" id="CHEBI:30616"/>
        <dbReference type="ChEBI" id="CHEBI:33019"/>
        <dbReference type="ChEBI" id="CHEBI:138113"/>
        <dbReference type="EC" id="2.7.7.108"/>
    </reaction>
</comment>
<feature type="binding site" evidence="8">
    <location>
        <position position="91"/>
    </location>
    <ligand>
        <name>ATP</name>
        <dbReference type="ChEBI" id="CHEBI:30616"/>
    </ligand>
</feature>
<feature type="binding site" evidence="8">
    <location>
        <position position="127"/>
    </location>
    <ligand>
        <name>ATP</name>
        <dbReference type="ChEBI" id="CHEBI:30616"/>
    </ligand>
</feature>
<evidence type="ECO:0000256" key="4">
    <source>
        <dbReference type="ARBA" id="ARBA00022723"/>
    </source>
</evidence>
<dbReference type="InterPro" id="IPR003846">
    <property type="entry name" value="SelO"/>
</dbReference>
<comment type="function">
    <text evidence="8">Nucleotidyltransferase involved in the post-translational modification of proteins. It can catalyze the addition of adenosine monophosphate (AMP) or uridine monophosphate (UMP) to a protein, resulting in modifications known as AMPylation and UMPylation.</text>
</comment>
<evidence type="ECO:0000256" key="5">
    <source>
        <dbReference type="ARBA" id="ARBA00022741"/>
    </source>
</evidence>
<dbReference type="GO" id="GO:0030145">
    <property type="term" value="F:manganese ion binding"/>
    <property type="evidence" value="ECO:0007669"/>
    <property type="project" value="UniProtKB-UniRule"/>
</dbReference>
<keyword evidence="7 8" id="KW-0460">Magnesium</keyword>
<feature type="binding site" evidence="8">
    <location>
        <position position="263"/>
    </location>
    <ligand>
        <name>Mg(2+)</name>
        <dbReference type="ChEBI" id="CHEBI:18420"/>
    </ligand>
</feature>
<dbReference type="PANTHER" id="PTHR32057:SF14">
    <property type="entry name" value="PROTEIN ADENYLYLTRANSFERASE SELO, MITOCHONDRIAL"/>
    <property type="match status" value="1"/>
</dbReference>
<dbReference type="RefSeq" id="WP_011760863.1">
    <property type="nucleotide sequence ID" value="NC_008700.1"/>
</dbReference>
<dbReference type="GO" id="GO:0000287">
    <property type="term" value="F:magnesium ion binding"/>
    <property type="evidence" value="ECO:0007669"/>
    <property type="project" value="UniProtKB-UniRule"/>
</dbReference>
<evidence type="ECO:0000256" key="8">
    <source>
        <dbReference type="HAMAP-Rule" id="MF_00692"/>
    </source>
</evidence>
<dbReference type="EC" id="2.7.7.-" evidence="8"/>
<dbReference type="EMBL" id="CP000507">
    <property type="protein sequence ID" value="ABM00958.1"/>
    <property type="molecule type" value="Genomic_DNA"/>
</dbReference>
<dbReference type="OrthoDB" id="9776281at2"/>
<feature type="binding site" evidence="8">
    <location>
        <position position="94"/>
    </location>
    <ligand>
        <name>ATP</name>
        <dbReference type="ChEBI" id="CHEBI:30616"/>
    </ligand>
</feature>
<feature type="binding site" evidence="8">
    <location>
        <position position="184"/>
    </location>
    <ligand>
        <name>ATP</name>
        <dbReference type="ChEBI" id="CHEBI:30616"/>
    </ligand>
</feature>
<evidence type="ECO:0000256" key="3">
    <source>
        <dbReference type="ARBA" id="ARBA00022695"/>
    </source>
</evidence>
<feature type="active site" description="Proton acceptor" evidence="8">
    <location>
        <position position="253"/>
    </location>
</feature>
<feature type="binding site" evidence="8">
    <location>
        <position position="93"/>
    </location>
    <ligand>
        <name>ATP</name>
        <dbReference type="ChEBI" id="CHEBI:30616"/>
    </ligand>
</feature>
<keyword evidence="8" id="KW-0464">Manganese</keyword>
<feature type="binding site" evidence="8">
    <location>
        <position position="114"/>
    </location>
    <ligand>
        <name>ATP</name>
        <dbReference type="ChEBI" id="CHEBI:30616"/>
    </ligand>
</feature>
<comment type="cofactor">
    <cofactor evidence="8">
        <name>Mg(2+)</name>
        <dbReference type="ChEBI" id="CHEBI:18420"/>
    </cofactor>
    <cofactor evidence="8">
        <name>Mn(2+)</name>
        <dbReference type="ChEBI" id="CHEBI:29035"/>
    </cofactor>
</comment>
<evidence type="ECO:0000313" key="10">
    <source>
        <dbReference type="Proteomes" id="UP000009175"/>
    </source>
</evidence>
<dbReference type="GO" id="GO:0070733">
    <property type="term" value="F:AMPylase activity"/>
    <property type="evidence" value="ECO:0007669"/>
    <property type="project" value="UniProtKB-EC"/>
</dbReference>
<dbReference type="KEGG" id="saz:Sama_2755"/>
<reference evidence="9 10" key="1">
    <citation type="submission" date="2006-12" db="EMBL/GenBank/DDBJ databases">
        <title>Complete sequence of Shewanella amazonensis SB2B.</title>
        <authorList>
            <consortium name="US DOE Joint Genome Institute"/>
            <person name="Copeland A."/>
            <person name="Lucas S."/>
            <person name="Lapidus A."/>
            <person name="Barry K."/>
            <person name="Detter J.C."/>
            <person name="Glavina del Rio T."/>
            <person name="Hammon N."/>
            <person name="Israni S."/>
            <person name="Dalin E."/>
            <person name="Tice H."/>
            <person name="Pitluck S."/>
            <person name="Munk A.C."/>
            <person name="Brettin T."/>
            <person name="Bruce D."/>
            <person name="Han C."/>
            <person name="Tapia R."/>
            <person name="Gilna P."/>
            <person name="Schmutz J."/>
            <person name="Larimer F."/>
            <person name="Land M."/>
            <person name="Hauser L."/>
            <person name="Kyrpides N."/>
            <person name="Mikhailova N."/>
            <person name="Fredrickson J."/>
            <person name="Richardson P."/>
        </authorList>
    </citation>
    <scope>NUCLEOTIDE SEQUENCE [LARGE SCALE GENOMIC DNA]</scope>
    <source>
        <strain evidence="10">ATCC BAA-1098 / SB2B</strain>
    </source>
</reference>
<dbReference type="AlphaFoldDB" id="A1S9A1"/>
<evidence type="ECO:0000313" key="9">
    <source>
        <dbReference type="EMBL" id="ABM00958.1"/>
    </source>
</evidence>
<accession>A1S9A1</accession>
<protein>
    <recommendedName>
        <fullName evidence="8">Protein nucleotidyltransferase YdiU</fullName>
        <ecNumber evidence="8">2.7.7.-</ecNumber>
    </recommendedName>
    <alternativeName>
        <fullName evidence="8">Protein adenylyltransferase YdiU</fullName>
        <ecNumber evidence="8">2.7.7.108</ecNumber>
    </alternativeName>
    <alternativeName>
        <fullName evidence="8">Protein uridylyltransferase YdiU</fullName>
        <ecNumber evidence="8">2.7.7.-</ecNumber>
    </alternativeName>
</protein>
<dbReference type="Pfam" id="PF02696">
    <property type="entry name" value="SelO"/>
    <property type="match status" value="1"/>
</dbReference>
<proteinExistence type="inferred from homology"/>
<dbReference type="Proteomes" id="UP000009175">
    <property type="component" value="Chromosome"/>
</dbReference>
<dbReference type="HOGENOM" id="CLU_010245_4_1_6"/>
<feature type="binding site" evidence="8">
    <location>
        <position position="177"/>
    </location>
    <ligand>
        <name>ATP</name>
        <dbReference type="ChEBI" id="CHEBI:30616"/>
    </ligand>
</feature>
<comment type="catalytic activity">
    <reaction evidence="8">
        <text>L-tyrosyl-[protein] + UTP = O-(5'-uridylyl)-L-tyrosyl-[protein] + diphosphate</text>
        <dbReference type="Rhea" id="RHEA:83887"/>
        <dbReference type="Rhea" id="RHEA-COMP:10136"/>
        <dbReference type="Rhea" id="RHEA-COMP:20238"/>
        <dbReference type="ChEBI" id="CHEBI:33019"/>
        <dbReference type="ChEBI" id="CHEBI:46398"/>
        <dbReference type="ChEBI" id="CHEBI:46858"/>
        <dbReference type="ChEBI" id="CHEBI:90602"/>
    </reaction>
</comment>
<comment type="catalytic activity">
    <reaction evidence="8">
        <text>L-seryl-[protein] + ATP = 3-O-(5'-adenylyl)-L-seryl-[protein] + diphosphate</text>
        <dbReference type="Rhea" id="RHEA:58120"/>
        <dbReference type="Rhea" id="RHEA-COMP:9863"/>
        <dbReference type="Rhea" id="RHEA-COMP:15073"/>
        <dbReference type="ChEBI" id="CHEBI:29999"/>
        <dbReference type="ChEBI" id="CHEBI:30616"/>
        <dbReference type="ChEBI" id="CHEBI:33019"/>
        <dbReference type="ChEBI" id="CHEBI:142516"/>
        <dbReference type="EC" id="2.7.7.108"/>
    </reaction>
</comment>
<dbReference type="NCBIfam" id="NF000658">
    <property type="entry name" value="PRK00029.1"/>
    <property type="match status" value="1"/>
</dbReference>
<name>A1S9A1_SHEAM</name>
<dbReference type="GO" id="GO:0005524">
    <property type="term" value="F:ATP binding"/>
    <property type="evidence" value="ECO:0007669"/>
    <property type="project" value="UniProtKB-UniRule"/>
</dbReference>
<keyword evidence="5 8" id="KW-0547">Nucleotide-binding</keyword>
<comment type="catalytic activity">
    <reaction evidence="8">
        <text>L-tyrosyl-[protein] + ATP = O-(5'-adenylyl)-L-tyrosyl-[protein] + diphosphate</text>
        <dbReference type="Rhea" id="RHEA:54288"/>
        <dbReference type="Rhea" id="RHEA-COMP:10136"/>
        <dbReference type="Rhea" id="RHEA-COMP:13846"/>
        <dbReference type="ChEBI" id="CHEBI:30616"/>
        <dbReference type="ChEBI" id="CHEBI:33019"/>
        <dbReference type="ChEBI" id="CHEBI:46858"/>
        <dbReference type="ChEBI" id="CHEBI:83624"/>
        <dbReference type="EC" id="2.7.7.108"/>
    </reaction>
</comment>
<sequence length="497" mass="54279">MSKVFSPFQFDNSFVRSMEGFFEPWQGARVPAPAMVCFNQQLADELGMDADAMEDSRLAAFFCGMLTAEGSEPVAMAYAGHQFGGFSPRLGDGRALLLGEVKDIHGRRRDLHLKGSGRTNFSRGGDGKAVLGPVLREYLMGEAMHALGIPTTRALAAVTTGEDIYRDGIKPGAVLARVASSHIRVGTFEYAAARGDHEGLRELVNYSLKRHYPELEDEQTPALALLNSVSRAQAKLVAKWMGVGFIHGVMNTDNVTISGETIDYGPCAFMDTYDARTVFSSIDHEGRYAYGNQPGIARWNLARFAEALLPLLAEDESEALAHAQTVLDGFAEVYTNEWLAVFAAKFGLKTAQDGDLELFMDFLTLLGELKLDFTRSFRALANSLGDTAAAGIEALTADSARFAPWLTRWHERLGREYASQSDFASDARALMQGVNPVYIPRNHLLQGALDSAEAGDMAPFERLLEVVCRPYEELAGYGAYALGAPEDFGPFRTFCGT</sequence>
<evidence type="ECO:0000256" key="7">
    <source>
        <dbReference type="ARBA" id="ARBA00022842"/>
    </source>
</evidence>
<feature type="binding site" evidence="8">
    <location>
        <position position="254"/>
    </location>
    <ligand>
        <name>Mg(2+)</name>
        <dbReference type="ChEBI" id="CHEBI:18420"/>
    </ligand>
</feature>
<dbReference type="HAMAP" id="MF_00692">
    <property type="entry name" value="SelO"/>
    <property type="match status" value="1"/>
</dbReference>
<dbReference type="PANTHER" id="PTHR32057">
    <property type="entry name" value="PROTEIN ADENYLYLTRANSFERASE SELO, MITOCHONDRIAL"/>
    <property type="match status" value="1"/>
</dbReference>
<keyword evidence="4 8" id="KW-0479">Metal-binding</keyword>
<comment type="catalytic activity">
    <reaction evidence="8">
        <text>L-histidyl-[protein] + UTP = N(tele)-(5'-uridylyl)-L-histidyl-[protein] + diphosphate</text>
        <dbReference type="Rhea" id="RHEA:83891"/>
        <dbReference type="Rhea" id="RHEA-COMP:9745"/>
        <dbReference type="Rhea" id="RHEA-COMP:20239"/>
        <dbReference type="ChEBI" id="CHEBI:29979"/>
        <dbReference type="ChEBI" id="CHEBI:33019"/>
        <dbReference type="ChEBI" id="CHEBI:46398"/>
        <dbReference type="ChEBI" id="CHEBI:233474"/>
    </reaction>
</comment>
<feature type="binding site" evidence="8">
    <location>
        <position position="263"/>
    </location>
    <ligand>
        <name>ATP</name>
        <dbReference type="ChEBI" id="CHEBI:30616"/>
    </ligand>
</feature>
<keyword evidence="2 8" id="KW-0808">Transferase</keyword>
<keyword evidence="10" id="KW-1185">Reference proteome</keyword>
<dbReference type="eggNOG" id="COG0397">
    <property type="taxonomic scope" value="Bacteria"/>
</dbReference>
<evidence type="ECO:0000256" key="1">
    <source>
        <dbReference type="ARBA" id="ARBA00009747"/>
    </source>
</evidence>
<evidence type="ECO:0000256" key="6">
    <source>
        <dbReference type="ARBA" id="ARBA00022840"/>
    </source>
</evidence>
<dbReference type="STRING" id="326297.Sama_2755"/>
<organism evidence="9 10">
    <name type="scientific">Shewanella amazonensis (strain ATCC BAA-1098 / SB2B)</name>
    <dbReference type="NCBI Taxonomy" id="326297"/>
    <lineage>
        <taxon>Bacteria</taxon>
        <taxon>Pseudomonadati</taxon>
        <taxon>Pseudomonadota</taxon>
        <taxon>Gammaproteobacteria</taxon>
        <taxon>Alteromonadales</taxon>
        <taxon>Shewanellaceae</taxon>
        <taxon>Shewanella</taxon>
    </lineage>
</organism>
<dbReference type="EC" id="2.7.7.108" evidence="8"/>
<keyword evidence="3 8" id="KW-0548">Nucleotidyltransferase</keyword>
<feature type="binding site" evidence="8">
    <location>
        <position position="126"/>
    </location>
    <ligand>
        <name>ATP</name>
        <dbReference type="ChEBI" id="CHEBI:30616"/>
    </ligand>
</feature>